<dbReference type="SUPFAM" id="SSF54593">
    <property type="entry name" value="Glyoxalase/Bleomycin resistance protein/Dihydroxybiphenyl dioxygenase"/>
    <property type="match status" value="2"/>
</dbReference>
<dbReference type="Proteomes" id="UP000256977">
    <property type="component" value="Unassembled WGS sequence"/>
</dbReference>
<dbReference type="PANTHER" id="PTHR43279">
    <property type="entry name" value="CATECHOL-2,3-DIOXYGENASE"/>
    <property type="match status" value="1"/>
</dbReference>
<evidence type="ECO:0000313" key="2">
    <source>
        <dbReference type="EMBL" id="RED63547.1"/>
    </source>
</evidence>
<dbReference type="GO" id="GO:0051213">
    <property type="term" value="F:dioxygenase activity"/>
    <property type="evidence" value="ECO:0007669"/>
    <property type="project" value="UniProtKB-KW"/>
</dbReference>
<dbReference type="InterPro" id="IPR029068">
    <property type="entry name" value="Glyas_Bleomycin-R_OHBP_Dase"/>
</dbReference>
<protein>
    <submittedName>
        <fullName evidence="2">Catechol 2,3-dioxygenase</fullName>
    </submittedName>
</protein>
<dbReference type="CDD" id="cd07255">
    <property type="entry name" value="VOC_BsCatE_like_N"/>
    <property type="match status" value="1"/>
</dbReference>
<sequence length="302" mass="32847">MPDGQFFNGGMTIVNRSIHPETSLGRLRLRVGDLERSIRFYLDVIGFRLLDRADNTASLTVDGQTEFLLLEEIPNAVVTPERSAAGLYHFAILVPTREQLGLSLRRLVEAGIPIGQGDHLVSEALYLSDPDNNGIEIYCDRPRSQWRKDADGNYIMATDPVDIRGLLNLAGDKPWNGLPSATILGHIHLHVSDLAASRAFYCDVIGFDLVADLGRTMRACFISAGGYHHHIGFNVWAGVGASLAPANATGLAYFTIAVPDAAELERIVADLERAGCEAKRIADYVQTHDPSGIEIRLTATGG</sequence>
<gene>
    <name evidence="2" type="ORF">DFP98_12594</name>
</gene>
<dbReference type="PANTHER" id="PTHR43279:SF1">
    <property type="entry name" value="CATECHOL-2,3-DIOXYGENASE"/>
    <property type="match status" value="1"/>
</dbReference>
<name>A0A3D9IPA8_9BACL</name>
<keyword evidence="2" id="KW-0560">Oxidoreductase</keyword>
<dbReference type="AlphaFoldDB" id="A0A3D9IPA8"/>
<dbReference type="EMBL" id="QRDZ01000025">
    <property type="protein sequence ID" value="RED63547.1"/>
    <property type="molecule type" value="Genomic_DNA"/>
</dbReference>
<organism evidence="2 3">
    <name type="scientific">Cohnella phaseoli</name>
    <dbReference type="NCBI Taxonomy" id="456490"/>
    <lineage>
        <taxon>Bacteria</taxon>
        <taxon>Bacillati</taxon>
        <taxon>Bacillota</taxon>
        <taxon>Bacilli</taxon>
        <taxon>Bacillales</taxon>
        <taxon>Paenibacillaceae</taxon>
        <taxon>Cohnella</taxon>
    </lineage>
</organism>
<dbReference type="InterPro" id="IPR004360">
    <property type="entry name" value="Glyas_Fos-R_dOase_dom"/>
</dbReference>
<dbReference type="PROSITE" id="PS51819">
    <property type="entry name" value="VOC"/>
    <property type="match status" value="2"/>
</dbReference>
<comment type="caution">
    <text evidence="2">The sequence shown here is derived from an EMBL/GenBank/DDBJ whole genome shotgun (WGS) entry which is preliminary data.</text>
</comment>
<dbReference type="InterPro" id="IPR037523">
    <property type="entry name" value="VOC_core"/>
</dbReference>
<keyword evidence="2" id="KW-0223">Dioxygenase</keyword>
<dbReference type="CDD" id="cd16359">
    <property type="entry name" value="VOC_BsCatE_like_C"/>
    <property type="match status" value="1"/>
</dbReference>
<accession>A0A3D9IPA8</accession>
<dbReference type="Gene3D" id="3.10.180.10">
    <property type="entry name" value="2,3-Dihydroxybiphenyl 1,2-Dioxygenase, domain 1"/>
    <property type="match status" value="2"/>
</dbReference>
<proteinExistence type="predicted"/>
<keyword evidence="3" id="KW-1185">Reference proteome</keyword>
<feature type="domain" description="VOC" evidence="1">
    <location>
        <begin position="183"/>
        <end position="302"/>
    </location>
</feature>
<evidence type="ECO:0000259" key="1">
    <source>
        <dbReference type="PROSITE" id="PS51819"/>
    </source>
</evidence>
<reference evidence="2 3" key="1">
    <citation type="submission" date="2018-07" db="EMBL/GenBank/DDBJ databases">
        <title>Genomic Encyclopedia of Type Strains, Phase III (KMG-III): the genomes of soil and plant-associated and newly described type strains.</title>
        <authorList>
            <person name="Whitman W."/>
        </authorList>
    </citation>
    <scope>NUCLEOTIDE SEQUENCE [LARGE SCALE GENOMIC DNA]</scope>
    <source>
        <strain evidence="2 3">CECT 7287</strain>
    </source>
</reference>
<dbReference type="Pfam" id="PF00903">
    <property type="entry name" value="Glyoxalase"/>
    <property type="match status" value="2"/>
</dbReference>
<feature type="domain" description="VOC" evidence="1">
    <location>
        <begin position="23"/>
        <end position="140"/>
    </location>
</feature>
<evidence type="ECO:0000313" key="3">
    <source>
        <dbReference type="Proteomes" id="UP000256977"/>
    </source>
</evidence>